<evidence type="ECO:0000256" key="5">
    <source>
        <dbReference type="HAMAP-Rule" id="MF_00487"/>
    </source>
</evidence>
<sequence length="311" mass="34019">MAIRKITIVGAGRVGEATAQFLAKNELCRELVLLDVQEGVAQGGALDIQQSAPLFNFDTRVTGSTDYELIADSDLVVITAGKPRKPGMSRSDVLDSNLPIITDIMNQVMRFAPQSLVMMVTNPVDVLTYHAWRYCGWNRARVFGQAGVLDSARMASFISAETNLSVKDISAMVLGGHGDTMLPLIRYTTINGIPLTHFLDQQAIEKIIERTRHGGFEILRLRQTSSAYDAPAASIAAMVDAIRHNRKRILPCVAILQGEYGENEVAMGVPSVLGEDGLERIVELPLTEEEQAQFKRSVEAIRADLAHTTKA</sequence>
<dbReference type="NCBIfam" id="TIGR01763">
    <property type="entry name" value="MalateDH_bact"/>
    <property type="match status" value="1"/>
</dbReference>
<feature type="binding site" evidence="5 8">
    <location>
        <begin position="10"/>
        <end position="15"/>
    </location>
    <ligand>
        <name>NAD(+)</name>
        <dbReference type="ChEBI" id="CHEBI:57540"/>
    </ligand>
</feature>
<dbReference type="PIRSF" id="PIRSF000102">
    <property type="entry name" value="Lac_mal_DH"/>
    <property type="match status" value="1"/>
</dbReference>
<evidence type="ECO:0000256" key="8">
    <source>
        <dbReference type="PIRSR" id="PIRSR000102-3"/>
    </source>
</evidence>
<comment type="function">
    <text evidence="1 5">Catalyzes the reversible oxidation of malate to oxaloacetate.</text>
</comment>
<dbReference type="PANTHER" id="PTHR43128:SF16">
    <property type="entry name" value="L-LACTATE DEHYDROGENASE"/>
    <property type="match status" value="1"/>
</dbReference>
<dbReference type="FunFam" id="3.90.110.10:FF:000004">
    <property type="entry name" value="Malate dehydrogenase"/>
    <property type="match status" value="1"/>
</dbReference>
<dbReference type="EC" id="1.1.1.37" evidence="5"/>
<evidence type="ECO:0000256" key="3">
    <source>
        <dbReference type="ARBA" id="ARBA00023002"/>
    </source>
</evidence>
<comment type="catalytic activity">
    <reaction evidence="5">
        <text>(S)-malate + NAD(+) = oxaloacetate + NADH + H(+)</text>
        <dbReference type="Rhea" id="RHEA:21432"/>
        <dbReference type="ChEBI" id="CHEBI:15378"/>
        <dbReference type="ChEBI" id="CHEBI:15589"/>
        <dbReference type="ChEBI" id="CHEBI:16452"/>
        <dbReference type="ChEBI" id="CHEBI:57540"/>
        <dbReference type="ChEBI" id="CHEBI:57945"/>
        <dbReference type="EC" id="1.1.1.37"/>
    </reaction>
</comment>
<dbReference type="SUPFAM" id="SSF51735">
    <property type="entry name" value="NAD(P)-binding Rossmann-fold domains"/>
    <property type="match status" value="1"/>
</dbReference>
<dbReference type="HAMAP" id="MF_00487">
    <property type="entry name" value="Malate_dehydrog_3"/>
    <property type="match status" value="1"/>
</dbReference>
<dbReference type="InterPro" id="IPR036291">
    <property type="entry name" value="NAD(P)-bd_dom_sf"/>
</dbReference>
<feature type="binding site" evidence="5 7">
    <location>
        <position position="122"/>
    </location>
    <ligand>
        <name>substrate</name>
    </ligand>
</feature>
<evidence type="ECO:0000256" key="6">
    <source>
        <dbReference type="PIRSR" id="PIRSR000102-1"/>
    </source>
</evidence>
<feature type="binding site" evidence="5 8">
    <location>
        <position position="97"/>
    </location>
    <ligand>
        <name>NAD(+)</name>
        <dbReference type="ChEBI" id="CHEBI:57540"/>
    </ligand>
</feature>
<dbReference type="Gene3D" id="3.40.50.720">
    <property type="entry name" value="NAD(P)-binding Rossmann-like Domain"/>
    <property type="match status" value="1"/>
</dbReference>
<dbReference type="OrthoDB" id="9802969at2"/>
<evidence type="ECO:0000256" key="1">
    <source>
        <dbReference type="ARBA" id="ARBA00003966"/>
    </source>
</evidence>
<dbReference type="InterPro" id="IPR022383">
    <property type="entry name" value="Lactate/malate_DH_C"/>
</dbReference>
<dbReference type="NCBIfam" id="NF004863">
    <property type="entry name" value="PRK06223.1"/>
    <property type="match status" value="1"/>
</dbReference>
<feature type="domain" description="Lactate/malate dehydrogenase C-terminal" evidence="10">
    <location>
        <begin position="149"/>
        <end position="308"/>
    </location>
</feature>
<keyword evidence="4 5" id="KW-0520">NAD</keyword>
<evidence type="ECO:0000259" key="9">
    <source>
        <dbReference type="Pfam" id="PF00056"/>
    </source>
</evidence>
<feature type="active site" description="Proton acceptor" evidence="5 6">
    <location>
        <position position="177"/>
    </location>
</feature>
<feature type="binding site" evidence="5 7">
    <location>
        <position position="153"/>
    </location>
    <ligand>
        <name>substrate</name>
    </ligand>
</feature>
<dbReference type="GO" id="GO:0030060">
    <property type="term" value="F:L-malate dehydrogenase (NAD+) activity"/>
    <property type="evidence" value="ECO:0007669"/>
    <property type="project" value="UniProtKB-UniRule"/>
</dbReference>
<dbReference type="PANTHER" id="PTHR43128">
    <property type="entry name" value="L-2-HYDROXYCARBOXYLATE DEHYDROGENASE (NAD(P)(+))"/>
    <property type="match status" value="1"/>
</dbReference>
<keyword evidence="2 5" id="KW-0816">Tricarboxylic acid cycle</keyword>
<dbReference type="InterPro" id="IPR001557">
    <property type="entry name" value="L-lactate/malate_DH"/>
</dbReference>
<feature type="binding site" evidence="5 8">
    <location>
        <position position="35"/>
    </location>
    <ligand>
        <name>NAD(+)</name>
        <dbReference type="ChEBI" id="CHEBI:57540"/>
    </ligand>
</feature>
<comment type="similarity">
    <text evidence="5">Belongs to the LDH/MDH superfamily. MDH type 3 family.</text>
</comment>
<dbReference type="AlphaFoldDB" id="A0A4P7BZY9"/>
<dbReference type="FunFam" id="3.40.50.720:FF:000018">
    <property type="entry name" value="Malate dehydrogenase"/>
    <property type="match status" value="1"/>
</dbReference>
<evidence type="ECO:0000313" key="12">
    <source>
        <dbReference type="Proteomes" id="UP000294325"/>
    </source>
</evidence>
<accession>A0A4P7BZY9</accession>
<organism evidence="11 12">
    <name type="scientific">Nitrosococcus wardiae</name>
    <dbReference type="NCBI Taxonomy" id="1814290"/>
    <lineage>
        <taxon>Bacteria</taxon>
        <taxon>Pseudomonadati</taxon>
        <taxon>Pseudomonadota</taxon>
        <taxon>Gammaproteobacteria</taxon>
        <taxon>Chromatiales</taxon>
        <taxon>Chromatiaceae</taxon>
        <taxon>Nitrosococcus</taxon>
    </lineage>
</organism>
<evidence type="ECO:0000256" key="7">
    <source>
        <dbReference type="PIRSR" id="PIRSR000102-2"/>
    </source>
</evidence>
<dbReference type="Proteomes" id="UP000294325">
    <property type="component" value="Chromosome"/>
</dbReference>
<dbReference type="PRINTS" id="PR00086">
    <property type="entry name" value="LLDHDRGNASE"/>
</dbReference>
<dbReference type="SUPFAM" id="SSF56327">
    <property type="entry name" value="LDH C-terminal domain-like"/>
    <property type="match status" value="1"/>
</dbReference>
<dbReference type="RefSeq" id="WP_134357162.1">
    <property type="nucleotide sequence ID" value="NZ_CP038033.1"/>
</dbReference>
<name>A0A4P7BZY9_9GAMM</name>
<feature type="domain" description="Lactate/malate dehydrogenase N-terminal" evidence="9">
    <location>
        <begin position="5"/>
        <end position="144"/>
    </location>
</feature>
<dbReference type="Pfam" id="PF02866">
    <property type="entry name" value="Ldh_1_C"/>
    <property type="match status" value="1"/>
</dbReference>
<dbReference type="EMBL" id="CP038033">
    <property type="protein sequence ID" value="QBQ54112.1"/>
    <property type="molecule type" value="Genomic_DNA"/>
</dbReference>
<dbReference type="Pfam" id="PF00056">
    <property type="entry name" value="Ldh_1_N"/>
    <property type="match status" value="1"/>
</dbReference>
<dbReference type="InterPro" id="IPR001236">
    <property type="entry name" value="Lactate/malate_DH_N"/>
</dbReference>
<evidence type="ECO:0000256" key="4">
    <source>
        <dbReference type="ARBA" id="ARBA00023027"/>
    </source>
</evidence>
<dbReference type="GO" id="GO:0006099">
    <property type="term" value="P:tricarboxylic acid cycle"/>
    <property type="evidence" value="ECO:0007669"/>
    <property type="project" value="UniProtKB-UniRule"/>
</dbReference>
<feature type="binding site" evidence="5 7">
    <location>
        <position position="84"/>
    </location>
    <ligand>
        <name>substrate</name>
    </ligand>
</feature>
<proteinExistence type="inferred from homology"/>
<dbReference type="InterPro" id="IPR011275">
    <property type="entry name" value="Malate_DH_type3"/>
</dbReference>
<dbReference type="KEGG" id="nwr:E3U44_06050"/>
<gene>
    <name evidence="5 11" type="primary">mdh</name>
    <name evidence="11" type="ORF">E3U44_06050</name>
</gene>
<evidence type="ECO:0000313" key="11">
    <source>
        <dbReference type="EMBL" id="QBQ54112.1"/>
    </source>
</evidence>
<feature type="binding site" evidence="5 8">
    <location>
        <begin position="120"/>
        <end position="122"/>
    </location>
    <ligand>
        <name>NAD(+)</name>
        <dbReference type="ChEBI" id="CHEBI:57540"/>
    </ligand>
</feature>
<protein>
    <recommendedName>
        <fullName evidence="5">Malate dehydrogenase</fullName>
        <ecNumber evidence="5">1.1.1.37</ecNumber>
    </recommendedName>
</protein>
<dbReference type="CDD" id="cd01339">
    <property type="entry name" value="LDH-like_MDH"/>
    <property type="match status" value="1"/>
</dbReference>
<evidence type="ECO:0000256" key="2">
    <source>
        <dbReference type="ARBA" id="ARBA00022532"/>
    </source>
</evidence>
<evidence type="ECO:0000259" key="10">
    <source>
        <dbReference type="Pfam" id="PF02866"/>
    </source>
</evidence>
<reference evidence="11 12" key="1">
    <citation type="submission" date="2019-03" db="EMBL/GenBank/DDBJ databases">
        <title>The genome sequence of Nitrosococcus wardiae strain D1FHST reveals the archetypal metabolic capacity of ammonia-oxidizing Gammaproteobacteria.</title>
        <authorList>
            <person name="Wang L."/>
            <person name="Lim C.K."/>
            <person name="Hanson T.E."/>
            <person name="Dang H."/>
            <person name="Klotz M.G."/>
        </authorList>
    </citation>
    <scope>NUCLEOTIDE SEQUENCE [LARGE SCALE GENOMIC DNA]</scope>
    <source>
        <strain evidence="11 12">D1FHS</strain>
    </source>
</reference>
<keyword evidence="12" id="KW-1185">Reference proteome</keyword>
<dbReference type="GO" id="GO:0006089">
    <property type="term" value="P:lactate metabolic process"/>
    <property type="evidence" value="ECO:0007669"/>
    <property type="project" value="TreeGrafter"/>
</dbReference>
<dbReference type="GO" id="GO:0004459">
    <property type="term" value="F:L-lactate dehydrogenase (NAD+) activity"/>
    <property type="evidence" value="ECO:0007669"/>
    <property type="project" value="TreeGrafter"/>
</dbReference>
<dbReference type="Gene3D" id="3.90.110.10">
    <property type="entry name" value="Lactate dehydrogenase/glycoside hydrolase, family 4, C-terminal"/>
    <property type="match status" value="1"/>
</dbReference>
<dbReference type="InterPro" id="IPR015955">
    <property type="entry name" value="Lactate_DH/Glyco_Ohase_4_C"/>
</dbReference>
<keyword evidence="3 5" id="KW-0560">Oxidoreductase</keyword>
<feature type="binding site" evidence="5 7">
    <location>
        <position position="90"/>
    </location>
    <ligand>
        <name>substrate</name>
    </ligand>
</feature>